<evidence type="ECO:0000256" key="1">
    <source>
        <dbReference type="SAM" id="MobiDB-lite"/>
    </source>
</evidence>
<protein>
    <submittedName>
        <fullName evidence="2">Uncharacterized protein</fullName>
    </submittedName>
</protein>
<gene>
    <name evidence="2" type="ORF">WN944_005343</name>
</gene>
<dbReference type="EMBL" id="JBCGBO010000006">
    <property type="protein sequence ID" value="KAK9194636.1"/>
    <property type="molecule type" value="Genomic_DNA"/>
</dbReference>
<keyword evidence="3" id="KW-1185">Reference proteome</keyword>
<comment type="caution">
    <text evidence="2">The sequence shown here is derived from an EMBL/GenBank/DDBJ whole genome shotgun (WGS) entry which is preliminary data.</text>
</comment>
<evidence type="ECO:0000313" key="3">
    <source>
        <dbReference type="Proteomes" id="UP001428341"/>
    </source>
</evidence>
<accession>A0AAP0M381</accession>
<evidence type="ECO:0000313" key="2">
    <source>
        <dbReference type="EMBL" id="KAK9194636.1"/>
    </source>
</evidence>
<organism evidence="2 3">
    <name type="scientific">Citrus x changshan-huyou</name>
    <dbReference type="NCBI Taxonomy" id="2935761"/>
    <lineage>
        <taxon>Eukaryota</taxon>
        <taxon>Viridiplantae</taxon>
        <taxon>Streptophyta</taxon>
        <taxon>Embryophyta</taxon>
        <taxon>Tracheophyta</taxon>
        <taxon>Spermatophyta</taxon>
        <taxon>Magnoliopsida</taxon>
        <taxon>eudicotyledons</taxon>
        <taxon>Gunneridae</taxon>
        <taxon>Pentapetalae</taxon>
        <taxon>rosids</taxon>
        <taxon>malvids</taxon>
        <taxon>Sapindales</taxon>
        <taxon>Rutaceae</taxon>
        <taxon>Aurantioideae</taxon>
        <taxon>Citrus</taxon>
    </lineage>
</organism>
<dbReference type="Proteomes" id="UP001428341">
    <property type="component" value="Unassembled WGS sequence"/>
</dbReference>
<reference evidence="2 3" key="1">
    <citation type="submission" date="2024-05" db="EMBL/GenBank/DDBJ databases">
        <title>Haplotype-resolved chromosome-level genome assembly of Huyou (Citrus changshanensis).</title>
        <authorList>
            <person name="Miao C."/>
            <person name="Chen W."/>
            <person name="Wu Y."/>
            <person name="Wang L."/>
            <person name="Zhao S."/>
            <person name="Grierson D."/>
            <person name="Xu C."/>
            <person name="Chen K."/>
        </authorList>
    </citation>
    <scope>NUCLEOTIDE SEQUENCE [LARGE SCALE GENOMIC DNA]</scope>
    <source>
        <strain evidence="2">01-14</strain>
        <tissue evidence="2">Leaf</tissue>
    </source>
</reference>
<feature type="region of interest" description="Disordered" evidence="1">
    <location>
        <begin position="1"/>
        <end position="80"/>
    </location>
</feature>
<dbReference type="AlphaFoldDB" id="A0AAP0M381"/>
<name>A0AAP0M381_9ROSI</name>
<proteinExistence type="predicted"/>
<feature type="compositionally biased region" description="Basic residues" evidence="1">
    <location>
        <begin position="61"/>
        <end position="80"/>
    </location>
</feature>
<feature type="compositionally biased region" description="Low complexity" evidence="1">
    <location>
        <begin position="7"/>
        <end position="32"/>
    </location>
</feature>
<sequence>MEGADHAAPAGAGYPPTGAALAGGYTPTGYPGPSVPHDNNAYPGAHGAYTHGKHGGYYQHGKGKGRGKHGKHGKGRRGKH</sequence>